<dbReference type="STRING" id="683228.GA0070617_3167"/>
<dbReference type="PANTHER" id="PTHR18964:SF149">
    <property type="entry name" value="BIFUNCTIONAL UDP-N-ACETYLGLUCOSAMINE 2-EPIMERASE_N-ACETYLMANNOSAMINE KINASE"/>
    <property type="match status" value="1"/>
</dbReference>
<dbReference type="InterPro" id="IPR036390">
    <property type="entry name" value="WH_DNA-bd_sf"/>
</dbReference>
<dbReference type="Pfam" id="PF12802">
    <property type="entry name" value="MarR_2"/>
    <property type="match status" value="1"/>
</dbReference>
<accession>A0A1C6UQJ9</accession>
<dbReference type="GO" id="GO:0003700">
    <property type="term" value="F:DNA-binding transcription factor activity"/>
    <property type="evidence" value="ECO:0007669"/>
    <property type="project" value="InterPro"/>
</dbReference>
<dbReference type="Proteomes" id="UP000198937">
    <property type="component" value="Unassembled WGS sequence"/>
</dbReference>
<dbReference type="Gene3D" id="3.30.420.40">
    <property type="match status" value="2"/>
</dbReference>
<keyword evidence="3" id="KW-0418">Kinase</keyword>
<dbReference type="OrthoDB" id="3863906at2"/>
<name>A0A1C6UQJ9_9ACTN</name>
<gene>
    <name evidence="3" type="ORF">GA0070617_3167</name>
</gene>
<dbReference type="AlphaFoldDB" id="A0A1C6UQJ9"/>
<dbReference type="SUPFAM" id="SSF53067">
    <property type="entry name" value="Actin-like ATPase domain"/>
    <property type="match status" value="1"/>
</dbReference>
<dbReference type="InterPro" id="IPR000835">
    <property type="entry name" value="HTH_MarR-typ"/>
</dbReference>
<evidence type="ECO:0000313" key="3">
    <source>
        <dbReference type="EMBL" id="SCL56190.1"/>
    </source>
</evidence>
<evidence type="ECO:0000256" key="1">
    <source>
        <dbReference type="ARBA" id="ARBA00006479"/>
    </source>
</evidence>
<evidence type="ECO:0000313" key="4">
    <source>
        <dbReference type="Proteomes" id="UP000198937"/>
    </source>
</evidence>
<sequence length="402" mass="41241">MISVHNEPQPTELGDVRMANRAVVLRHVRVHAPCSRADIAAHTGLNKATVSSLVTELIEGRLVRETGLTEHRIGRPATMLVLDGEPYAALGMEIGGDELTVVAIDLAGTRLLTWRRAFAAPAAAPGDTVRALAALARRALNRVTGQGRTVLGLTVGVPGLVDAAGRVELSTALRWRGVDLAGELRAALGDPEYVVGVDNEANLAALAEHRHGAYAGTGHLVHLTGGTGVGAGIICAGRLLRGGRGLAGELGHLPLAAEGPRCACGRLGCVEAWVGLPAVIARVLPDTVADGPVTDFLPELDRVETLARQGDPAVLAQLAGIGRHLGHAVSMVANLVDPEVVVVGGHFATLGAWLLPTARQELADRAVGGCRLAASVLGAQATALGGATAALAAIESGRLPAR</sequence>
<dbReference type="InterPro" id="IPR036388">
    <property type="entry name" value="WH-like_DNA-bd_sf"/>
</dbReference>
<evidence type="ECO:0000259" key="2">
    <source>
        <dbReference type="Pfam" id="PF12802"/>
    </source>
</evidence>
<comment type="similarity">
    <text evidence="1">Belongs to the ROK (NagC/XylR) family.</text>
</comment>
<dbReference type="EMBL" id="FMIA01000002">
    <property type="protein sequence ID" value="SCL56190.1"/>
    <property type="molecule type" value="Genomic_DNA"/>
</dbReference>
<dbReference type="PANTHER" id="PTHR18964">
    <property type="entry name" value="ROK (REPRESSOR, ORF, KINASE) FAMILY"/>
    <property type="match status" value="1"/>
</dbReference>
<feature type="domain" description="HTH marR-type" evidence="2">
    <location>
        <begin position="23"/>
        <end position="66"/>
    </location>
</feature>
<organism evidence="3 4">
    <name type="scientific">Micromonospora yangpuensis</name>
    <dbReference type="NCBI Taxonomy" id="683228"/>
    <lineage>
        <taxon>Bacteria</taxon>
        <taxon>Bacillati</taxon>
        <taxon>Actinomycetota</taxon>
        <taxon>Actinomycetes</taxon>
        <taxon>Micromonosporales</taxon>
        <taxon>Micromonosporaceae</taxon>
        <taxon>Micromonospora</taxon>
    </lineage>
</organism>
<dbReference type="Pfam" id="PF00480">
    <property type="entry name" value="ROK"/>
    <property type="match status" value="1"/>
</dbReference>
<protein>
    <submittedName>
        <fullName evidence="3">Sugar kinase of the NBD/HSP70 family, may contain an N-terminal HTH domain</fullName>
    </submittedName>
</protein>
<dbReference type="InterPro" id="IPR000600">
    <property type="entry name" value="ROK"/>
</dbReference>
<dbReference type="SUPFAM" id="SSF46785">
    <property type="entry name" value="Winged helix' DNA-binding domain"/>
    <property type="match status" value="1"/>
</dbReference>
<dbReference type="RefSeq" id="WP_091438365.1">
    <property type="nucleotide sequence ID" value="NZ_BMMJ01000005.1"/>
</dbReference>
<keyword evidence="3" id="KW-0808">Transferase</keyword>
<proteinExistence type="inferred from homology"/>
<dbReference type="InterPro" id="IPR043129">
    <property type="entry name" value="ATPase_NBD"/>
</dbReference>
<reference evidence="3 4" key="1">
    <citation type="submission" date="2016-06" db="EMBL/GenBank/DDBJ databases">
        <authorList>
            <person name="Kjaerup R.B."/>
            <person name="Dalgaard T.S."/>
            <person name="Juul-Madsen H.R."/>
        </authorList>
    </citation>
    <scope>NUCLEOTIDE SEQUENCE [LARGE SCALE GENOMIC DNA]</scope>
    <source>
        <strain evidence="3 4">DSM 45577</strain>
    </source>
</reference>
<dbReference type="GO" id="GO:0016301">
    <property type="term" value="F:kinase activity"/>
    <property type="evidence" value="ECO:0007669"/>
    <property type="project" value="UniProtKB-KW"/>
</dbReference>
<keyword evidence="4" id="KW-1185">Reference proteome</keyword>
<dbReference type="Gene3D" id="1.10.10.10">
    <property type="entry name" value="Winged helix-like DNA-binding domain superfamily/Winged helix DNA-binding domain"/>
    <property type="match status" value="1"/>
</dbReference>